<evidence type="ECO:0000313" key="3">
    <source>
        <dbReference type="Proteomes" id="UP000199120"/>
    </source>
</evidence>
<dbReference type="AlphaFoldDB" id="A0A1H7JXQ9"/>
<feature type="transmembrane region" description="Helical" evidence="1">
    <location>
        <begin position="44"/>
        <end position="64"/>
    </location>
</feature>
<sequence length="121" mass="12554">MISILFLLLSGTCSAIASILLKNASSGEGAAALASSFAIDRPMLLRISALGAYGIGFLMYALALRRVELHIAYPLMVAITVIELFVFNAWGGGLPPLKAASGAALLVLGVCLLYSSQTTHA</sequence>
<dbReference type="Gene3D" id="1.10.3730.20">
    <property type="match status" value="1"/>
</dbReference>
<protein>
    <recommendedName>
        <fullName evidence="4">Small multidrug resistance pump</fullName>
    </recommendedName>
</protein>
<dbReference type="STRING" id="416943.SAMN05445871_2189"/>
<feature type="transmembrane region" description="Helical" evidence="1">
    <location>
        <begin position="97"/>
        <end position="115"/>
    </location>
</feature>
<reference evidence="3" key="1">
    <citation type="submission" date="2016-10" db="EMBL/GenBank/DDBJ databases">
        <authorList>
            <person name="Varghese N."/>
            <person name="Submissions S."/>
        </authorList>
    </citation>
    <scope>NUCLEOTIDE SEQUENCE [LARGE SCALE GENOMIC DNA]</scope>
    <source>
        <strain evidence="3">LMG 26416</strain>
    </source>
</reference>
<dbReference type="EMBL" id="FOAJ01000003">
    <property type="protein sequence ID" value="SEK79368.1"/>
    <property type="molecule type" value="Genomic_DNA"/>
</dbReference>
<gene>
    <name evidence="2" type="ORF">SAMN05192542_103492</name>
</gene>
<keyword evidence="1" id="KW-1133">Transmembrane helix</keyword>
<dbReference type="Proteomes" id="UP000199120">
    <property type="component" value="Unassembled WGS sequence"/>
</dbReference>
<name>A0A1H7JXQ9_9BURK</name>
<keyword evidence="1" id="KW-0812">Transmembrane</keyword>
<evidence type="ECO:0008006" key="4">
    <source>
        <dbReference type="Google" id="ProtNLM"/>
    </source>
</evidence>
<evidence type="ECO:0000313" key="2">
    <source>
        <dbReference type="EMBL" id="SEK79368.1"/>
    </source>
</evidence>
<keyword evidence="1" id="KW-0472">Membrane</keyword>
<evidence type="ECO:0000256" key="1">
    <source>
        <dbReference type="SAM" id="Phobius"/>
    </source>
</evidence>
<dbReference type="OrthoDB" id="8657441at2"/>
<accession>A0A1H7JXQ9</accession>
<feature type="transmembrane region" description="Helical" evidence="1">
    <location>
        <begin position="71"/>
        <end position="91"/>
    </location>
</feature>
<dbReference type="RefSeq" id="WP_090544723.1">
    <property type="nucleotide sequence ID" value="NZ_FNSR01000001.1"/>
</dbReference>
<organism evidence="2 3">
    <name type="scientific">Paraburkholderia caballeronis</name>
    <dbReference type="NCBI Taxonomy" id="416943"/>
    <lineage>
        <taxon>Bacteria</taxon>
        <taxon>Pseudomonadati</taxon>
        <taxon>Pseudomonadota</taxon>
        <taxon>Betaproteobacteria</taxon>
        <taxon>Burkholderiales</taxon>
        <taxon>Burkholderiaceae</taxon>
        <taxon>Paraburkholderia</taxon>
    </lineage>
</organism>
<keyword evidence="3" id="KW-1185">Reference proteome</keyword>
<proteinExistence type="predicted"/>